<evidence type="ECO:0000313" key="8">
    <source>
        <dbReference type="EMBL" id="MXG88321.1"/>
    </source>
</evidence>
<dbReference type="RefSeq" id="WP_160874592.1">
    <property type="nucleotide sequence ID" value="NZ_WUEK01000001.1"/>
</dbReference>
<organism evidence="8 9">
    <name type="scientific">Nocardioides flavescens</name>
    <dbReference type="NCBI Taxonomy" id="2691959"/>
    <lineage>
        <taxon>Bacteria</taxon>
        <taxon>Bacillati</taxon>
        <taxon>Actinomycetota</taxon>
        <taxon>Actinomycetes</taxon>
        <taxon>Propionibacteriales</taxon>
        <taxon>Nocardioidaceae</taxon>
        <taxon>Nocardioides</taxon>
    </lineage>
</organism>
<sequence length="243" mass="25898">MSKQNREQRAERAAALVKERERKERRRQVLSVVGVVLAMVLIIGGGFLINSLRDGSDDVAAAAEPTGSEHGLTIGEASAPHKVVIYEDFICPYCGELEKRTHSELEQLAADGKVQVEYRPFVLLSRIGPYSQSATEAFGVTLEQSSNEVALALHDALYADQPSEEGPFPSEDDIAELMTKAGVSAETVQAYRDGDGQAWAEAATKAAENAGVPGTPTIILDGKPFSDGANVDQLSANLLAAVS</sequence>
<protein>
    <submittedName>
        <fullName evidence="8">Thioredoxin domain-containing protein</fullName>
    </submittedName>
</protein>
<accession>A0A6L7EXC6</accession>
<keyword evidence="3" id="KW-0560">Oxidoreductase</keyword>
<dbReference type="AlphaFoldDB" id="A0A6L7EXC6"/>
<keyword evidence="6" id="KW-0472">Membrane</keyword>
<proteinExistence type="inferred from homology"/>
<feature type="domain" description="Thioredoxin-like fold" evidence="7">
    <location>
        <begin position="69"/>
        <end position="236"/>
    </location>
</feature>
<dbReference type="EMBL" id="WUEK01000001">
    <property type="protein sequence ID" value="MXG88321.1"/>
    <property type="molecule type" value="Genomic_DNA"/>
</dbReference>
<evidence type="ECO:0000259" key="7">
    <source>
        <dbReference type="Pfam" id="PF13462"/>
    </source>
</evidence>
<keyword evidence="4" id="KW-1015">Disulfide bond</keyword>
<gene>
    <name evidence="8" type="ORF">GRQ65_02000</name>
</gene>
<dbReference type="Pfam" id="PF13462">
    <property type="entry name" value="Thioredoxin_4"/>
    <property type="match status" value="1"/>
</dbReference>
<dbReference type="PANTHER" id="PTHR13887:SF14">
    <property type="entry name" value="DISULFIDE BOND FORMATION PROTEIN D"/>
    <property type="match status" value="1"/>
</dbReference>
<keyword evidence="6" id="KW-1133">Transmembrane helix</keyword>
<evidence type="ECO:0000256" key="4">
    <source>
        <dbReference type="ARBA" id="ARBA00023157"/>
    </source>
</evidence>
<evidence type="ECO:0000256" key="2">
    <source>
        <dbReference type="ARBA" id="ARBA00022729"/>
    </source>
</evidence>
<dbReference type="InterPro" id="IPR036249">
    <property type="entry name" value="Thioredoxin-like_sf"/>
</dbReference>
<dbReference type="Gene3D" id="3.40.30.10">
    <property type="entry name" value="Glutaredoxin"/>
    <property type="match status" value="1"/>
</dbReference>
<evidence type="ECO:0000256" key="5">
    <source>
        <dbReference type="ARBA" id="ARBA00023284"/>
    </source>
</evidence>
<evidence type="ECO:0000256" key="6">
    <source>
        <dbReference type="SAM" id="Phobius"/>
    </source>
</evidence>
<dbReference type="Proteomes" id="UP000473325">
    <property type="component" value="Unassembled WGS sequence"/>
</dbReference>
<dbReference type="CDD" id="cd02972">
    <property type="entry name" value="DsbA_family"/>
    <property type="match status" value="1"/>
</dbReference>
<dbReference type="PANTHER" id="PTHR13887">
    <property type="entry name" value="GLUTATHIONE S-TRANSFERASE KAPPA"/>
    <property type="match status" value="1"/>
</dbReference>
<keyword evidence="6" id="KW-0812">Transmembrane</keyword>
<dbReference type="SUPFAM" id="SSF52833">
    <property type="entry name" value="Thioredoxin-like"/>
    <property type="match status" value="1"/>
</dbReference>
<name>A0A6L7EXC6_9ACTN</name>
<keyword evidence="5" id="KW-0676">Redox-active center</keyword>
<reference evidence="8 9" key="1">
    <citation type="submission" date="2019-12" db="EMBL/GenBank/DDBJ databases">
        <authorList>
            <person name="Kun Z."/>
        </authorList>
    </citation>
    <scope>NUCLEOTIDE SEQUENCE [LARGE SCALE GENOMIC DNA]</scope>
    <source>
        <strain evidence="8 9">YIM 123512</strain>
    </source>
</reference>
<feature type="transmembrane region" description="Helical" evidence="6">
    <location>
        <begin position="29"/>
        <end position="49"/>
    </location>
</feature>
<keyword evidence="9" id="KW-1185">Reference proteome</keyword>
<dbReference type="GO" id="GO:0016491">
    <property type="term" value="F:oxidoreductase activity"/>
    <property type="evidence" value="ECO:0007669"/>
    <property type="project" value="UniProtKB-KW"/>
</dbReference>
<dbReference type="InterPro" id="IPR012336">
    <property type="entry name" value="Thioredoxin-like_fold"/>
</dbReference>
<comment type="similarity">
    <text evidence="1">Belongs to the thioredoxin family. DsbA subfamily.</text>
</comment>
<evidence type="ECO:0000313" key="9">
    <source>
        <dbReference type="Proteomes" id="UP000473325"/>
    </source>
</evidence>
<evidence type="ECO:0000256" key="1">
    <source>
        <dbReference type="ARBA" id="ARBA00005791"/>
    </source>
</evidence>
<comment type="caution">
    <text evidence="8">The sequence shown here is derived from an EMBL/GenBank/DDBJ whole genome shotgun (WGS) entry which is preliminary data.</text>
</comment>
<evidence type="ECO:0000256" key="3">
    <source>
        <dbReference type="ARBA" id="ARBA00023002"/>
    </source>
</evidence>
<keyword evidence="2" id="KW-0732">Signal</keyword>